<comment type="caution">
    <text evidence="3">The sequence shown here is derived from an EMBL/GenBank/DDBJ whole genome shotgun (WGS) entry which is preliminary data.</text>
</comment>
<evidence type="ECO:0000313" key="4">
    <source>
        <dbReference type="Proteomes" id="UP001270362"/>
    </source>
</evidence>
<keyword evidence="2" id="KW-0732">Signal</keyword>
<feature type="signal peptide" evidence="2">
    <location>
        <begin position="1"/>
        <end position="30"/>
    </location>
</feature>
<reference evidence="3" key="1">
    <citation type="journal article" date="2023" name="Mol. Phylogenet. Evol.">
        <title>Genome-scale phylogeny and comparative genomics of the fungal order Sordariales.</title>
        <authorList>
            <person name="Hensen N."/>
            <person name="Bonometti L."/>
            <person name="Westerberg I."/>
            <person name="Brannstrom I.O."/>
            <person name="Guillou S."/>
            <person name="Cros-Aarteil S."/>
            <person name="Calhoun S."/>
            <person name="Haridas S."/>
            <person name="Kuo A."/>
            <person name="Mondo S."/>
            <person name="Pangilinan J."/>
            <person name="Riley R."/>
            <person name="LaButti K."/>
            <person name="Andreopoulos B."/>
            <person name="Lipzen A."/>
            <person name="Chen C."/>
            <person name="Yan M."/>
            <person name="Daum C."/>
            <person name="Ng V."/>
            <person name="Clum A."/>
            <person name="Steindorff A."/>
            <person name="Ohm R.A."/>
            <person name="Martin F."/>
            <person name="Silar P."/>
            <person name="Natvig D.O."/>
            <person name="Lalanne C."/>
            <person name="Gautier V."/>
            <person name="Ament-Velasquez S.L."/>
            <person name="Kruys A."/>
            <person name="Hutchinson M.I."/>
            <person name="Powell A.J."/>
            <person name="Barry K."/>
            <person name="Miller A.N."/>
            <person name="Grigoriev I.V."/>
            <person name="Debuchy R."/>
            <person name="Gladieux P."/>
            <person name="Hiltunen Thoren M."/>
            <person name="Johannesson H."/>
        </authorList>
    </citation>
    <scope>NUCLEOTIDE SEQUENCE</scope>
    <source>
        <strain evidence="3">CBS 314.62</strain>
    </source>
</reference>
<protein>
    <recommendedName>
        <fullName evidence="5">Secreted protein</fullName>
    </recommendedName>
</protein>
<evidence type="ECO:0000256" key="1">
    <source>
        <dbReference type="SAM" id="MobiDB-lite"/>
    </source>
</evidence>
<gene>
    <name evidence="3" type="ORF">B0T22DRAFT_173642</name>
</gene>
<proteinExistence type="predicted"/>
<evidence type="ECO:0000313" key="3">
    <source>
        <dbReference type="EMBL" id="KAK3689542.1"/>
    </source>
</evidence>
<sequence>MPEILKPGGGMVMSCCLLFLRMMMLSPSCCHWHLGRSPWFWLCHAGAGWPPTSQYSTYQAAQRMLRWPAASYGCEPSLDMGCARSKRRASDKPDPRPLAAGWPLADKNRDAAKTSNWPPHC</sequence>
<dbReference type="EMBL" id="JAULSO010000002">
    <property type="protein sequence ID" value="KAK3689542.1"/>
    <property type="molecule type" value="Genomic_DNA"/>
</dbReference>
<feature type="chain" id="PRO_5042288780" description="Secreted protein" evidence="2">
    <location>
        <begin position="31"/>
        <end position="121"/>
    </location>
</feature>
<dbReference type="AlphaFoldDB" id="A0AAE0XC09"/>
<keyword evidence="4" id="KW-1185">Reference proteome</keyword>
<feature type="region of interest" description="Disordered" evidence="1">
    <location>
        <begin position="85"/>
        <end position="121"/>
    </location>
</feature>
<evidence type="ECO:0000256" key="2">
    <source>
        <dbReference type="SAM" id="SignalP"/>
    </source>
</evidence>
<accession>A0AAE0XC09</accession>
<organism evidence="3 4">
    <name type="scientific">Podospora appendiculata</name>
    <dbReference type="NCBI Taxonomy" id="314037"/>
    <lineage>
        <taxon>Eukaryota</taxon>
        <taxon>Fungi</taxon>
        <taxon>Dikarya</taxon>
        <taxon>Ascomycota</taxon>
        <taxon>Pezizomycotina</taxon>
        <taxon>Sordariomycetes</taxon>
        <taxon>Sordariomycetidae</taxon>
        <taxon>Sordariales</taxon>
        <taxon>Podosporaceae</taxon>
        <taxon>Podospora</taxon>
    </lineage>
</organism>
<dbReference type="Proteomes" id="UP001270362">
    <property type="component" value="Unassembled WGS sequence"/>
</dbReference>
<reference evidence="3" key="2">
    <citation type="submission" date="2023-06" db="EMBL/GenBank/DDBJ databases">
        <authorList>
            <consortium name="Lawrence Berkeley National Laboratory"/>
            <person name="Haridas S."/>
            <person name="Hensen N."/>
            <person name="Bonometti L."/>
            <person name="Westerberg I."/>
            <person name="Brannstrom I.O."/>
            <person name="Guillou S."/>
            <person name="Cros-Aarteil S."/>
            <person name="Calhoun S."/>
            <person name="Kuo A."/>
            <person name="Mondo S."/>
            <person name="Pangilinan J."/>
            <person name="Riley R."/>
            <person name="Labutti K."/>
            <person name="Andreopoulos B."/>
            <person name="Lipzen A."/>
            <person name="Chen C."/>
            <person name="Yanf M."/>
            <person name="Daum C."/>
            <person name="Ng V."/>
            <person name="Clum A."/>
            <person name="Steindorff A."/>
            <person name="Ohm R."/>
            <person name="Martin F."/>
            <person name="Silar P."/>
            <person name="Natvig D."/>
            <person name="Lalanne C."/>
            <person name="Gautier V."/>
            <person name="Ament-Velasquez S.L."/>
            <person name="Kruys A."/>
            <person name="Hutchinson M.I."/>
            <person name="Powell A.J."/>
            <person name="Barry K."/>
            <person name="Miller A.N."/>
            <person name="Grigoriev I.V."/>
            <person name="Debuchy R."/>
            <person name="Gladieux P."/>
            <person name="Thoren M.H."/>
            <person name="Johannesson H."/>
        </authorList>
    </citation>
    <scope>NUCLEOTIDE SEQUENCE</scope>
    <source>
        <strain evidence="3">CBS 314.62</strain>
    </source>
</reference>
<evidence type="ECO:0008006" key="5">
    <source>
        <dbReference type="Google" id="ProtNLM"/>
    </source>
</evidence>
<name>A0AAE0XC09_9PEZI</name>